<dbReference type="InterPro" id="IPR052157">
    <property type="entry name" value="BCAA_transport_permease"/>
</dbReference>
<comment type="similarity">
    <text evidence="8">Belongs to the binding-protein-dependent transport system permease family. LivHM subfamily.</text>
</comment>
<feature type="transmembrane region" description="Helical" evidence="9">
    <location>
        <begin position="60"/>
        <end position="83"/>
    </location>
</feature>
<comment type="caution">
    <text evidence="10">The sequence shown here is derived from an EMBL/GenBank/DDBJ whole genome shotgun (WGS) entry which is preliminary data.</text>
</comment>
<dbReference type="CDD" id="cd06582">
    <property type="entry name" value="TM_PBP1_LivH_like"/>
    <property type="match status" value="1"/>
</dbReference>
<evidence type="ECO:0000256" key="7">
    <source>
        <dbReference type="ARBA" id="ARBA00023136"/>
    </source>
</evidence>
<feature type="transmembrane region" description="Helical" evidence="9">
    <location>
        <begin position="6"/>
        <end position="27"/>
    </location>
</feature>
<dbReference type="GO" id="GO:0022857">
    <property type="term" value="F:transmembrane transporter activity"/>
    <property type="evidence" value="ECO:0007669"/>
    <property type="project" value="InterPro"/>
</dbReference>
<evidence type="ECO:0000256" key="1">
    <source>
        <dbReference type="ARBA" id="ARBA00004651"/>
    </source>
</evidence>
<reference evidence="10 11" key="1">
    <citation type="submission" date="2018-03" db="EMBL/GenBank/DDBJ databases">
        <authorList>
            <person name="Keele B.F."/>
        </authorList>
    </citation>
    <scope>NUCLEOTIDE SEQUENCE [LARGE SCALE GENOMIC DNA]</scope>
    <source>
        <strain evidence="10 11">IB-3</strain>
    </source>
</reference>
<dbReference type="Pfam" id="PF02653">
    <property type="entry name" value="BPD_transp_2"/>
    <property type="match status" value="1"/>
</dbReference>
<feature type="transmembrane region" description="Helical" evidence="9">
    <location>
        <begin position="186"/>
        <end position="209"/>
    </location>
</feature>
<dbReference type="Proteomes" id="UP000244867">
    <property type="component" value="Unassembled WGS sequence"/>
</dbReference>
<accession>A0A2R7YXN3</accession>
<feature type="transmembrane region" description="Helical" evidence="9">
    <location>
        <begin position="95"/>
        <end position="115"/>
    </location>
</feature>
<name>A0A2R7YXN3_9ACTN</name>
<organism evidence="10 11">
    <name type="scientific">Nocardioides currus</name>
    <dbReference type="NCBI Taxonomy" id="2133958"/>
    <lineage>
        <taxon>Bacteria</taxon>
        <taxon>Bacillati</taxon>
        <taxon>Actinomycetota</taxon>
        <taxon>Actinomycetes</taxon>
        <taxon>Propionibacteriales</taxon>
        <taxon>Nocardioidaceae</taxon>
        <taxon>Nocardioides</taxon>
    </lineage>
</organism>
<dbReference type="GO" id="GO:0005886">
    <property type="term" value="C:plasma membrane"/>
    <property type="evidence" value="ECO:0007669"/>
    <property type="project" value="UniProtKB-SubCell"/>
</dbReference>
<keyword evidence="2" id="KW-0813">Transport</keyword>
<evidence type="ECO:0000256" key="4">
    <source>
        <dbReference type="ARBA" id="ARBA00022692"/>
    </source>
</evidence>
<dbReference type="InterPro" id="IPR001851">
    <property type="entry name" value="ABC_transp_permease"/>
</dbReference>
<keyword evidence="3" id="KW-1003">Cell membrane</keyword>
<dbReference type="EMBL" id="PYXZ01000004">
    <property type="protein sequence ID" value="PUA81074.1"/>
    <property type="molecule type" value="Genomic_DNA"/>
</dbReference>
<feature type="transmembrane region" description="Helical" evidence="9">
    <location>
        <begin position="264"/>
        <end position="281"/>
    </location>
</feature>
<evidence type="ECO:0000256" key="2">
    <source>
        <dbReference type="ARBA" id="ARBA00022448"/>
    </source>
</evidence>
<evidence type="ECO:0000256" key="5">
    <source>
        <dbReference type="ARBA" id="ARBA00022970"/>
    </source>
</evidence>
<keyword evidence="4 9" id="KW-0812">Transmembrane</keyword>
<dbReference type="AlphaFoldDB" id="A0A2R7YXN3"/>
<comment type="subcellular location">
    <subcellularLocation>
        <location evidence="1">Cell membrane</location>
        <topology evidence="1">Multi-pass membrane protein</topology>
    </subcellularLocation>
</comment>
<proteinExistence type="inferred from homology"/>
<keyword evidence="6 9" id="KW-1133">Transmembrane helix</keyword>
<gene>
    <name evidence="10" type="ORF">C7S10_11935</name>
</gene>
<evidence type="ECO:0000256" key="8">
    <source>
        <dbReference type="ARBA" id="ARBA00037998"/>
    </source>
</evidence>
<keyword evidence="5" id="KW-0029">Amino-acid transport</keyword>
<protein>
    <submittedName>
        <fullName evidence="10">Branched-chain amino acid ABC transporter permease</fullName>
    </submittedName>
</protein>
<dbReference type="PANTHER" id="PTHR11795">
    <property type="entry name" value="BRANCHED-CHAIN AMINO ACID TRANSPORT SYSTEM PERMEASE PROTEIN LIVH"/>
    <property type="match status" value="1"/>
</dbReference>
<feature type="transmembrane region" description="Helical" evidence="9">
    <location>
        <begin position="143"/>
        <end position="165"/>
    </location>
</feature>
<sequence length="293" mass="30111">MERFILFTVNGLTLGAIYASMALALVIIWRSTRVLNFAQGAQAAASAYIAWSVTDVTGSFWLGLAAALVGGAVLGVLVQQTVFRRAESMPPLNSAVVGVGLLILIEAALGMLFAVDETRTIGSAFSTKSYQAGSLPLVSPQDLFVVGAVTLTVVTLGLLLARTAVGLRMRAAAFAPQTARLMGVQVPLMLSLGWALAGVAGGLAAMLYTPTATELVPTVLDGLLVLGFTAAIVGGLDSLVGAVTGGLACGLALSYTSGYSQPDLLLPVAFLLLIGVLLARPQGLFSSSRTRKV</sequence>
<evidence type="ECO:0000313" key="10">
    <source>
        <dbReference type="EMBL" id="PUA81074.1"/>
    </source>
</evidence>
<keyword evidence="11" id="KW-1185">Reference proteome</keyword>
<evidence type="ECO:0000256" key="9">
    <source>
        <dbReference type="SAM" id="Phobius"/>
    </source>
</evidence>
<dbReference type="GO" id="GO:0006865">
    <property type="term" value="P:amino acid transport"/>
    <property type="evidence" value="ECO:0007669"/>
    <property type="project" value="UniProtKB-KW"/>
</dbReference>
<dbReference type="PANTHER" id="PTHR11795:SF451">
    <property type="entry name" value="ABC TRANSPORTER PERMEASE PROTEIN"/>
    <property type="match status" value="1"/>
</dbReference>
<dbReference type="RefSeq" id="WP_108344642.1">
    <property type="nucleotide sequence ID" value="NZ_PYXZ01000004.1"/>
</dbReference>
<evidence type="ECO:0000256" key="3">
    <source>
        <dbReference type="ARBA" id="ARBA00022475"/>
    </source>
</evidence>
<evidence type="ECO:0000313" key="11">
    <source>
        <dbReference type="Proteomes" id="UP000244867"/>
    </source>
</evidence>
<keyword evidence="7 9" id="KW-0472">Membrane</keyword>
<evidence type="ECO:0000256" key="6">
    <source>
        <dbReference type="ARBA" id="ARBA00022989"/>
    </source>
</evidence>
<dbReference type="OrthoDB" id="9807115at2"/>